<name>A0ABN8HXQ8_9NEOP</name>
<feature type="region of interest" description="Disordered" evidence="1">
    <location>
        <begin position="1"/>
        <end position="85"/>
    </location>
</feature>
<gene>
    <name evidence="2" type="ORF">IPOD504_LOCUS3074</name>
</gene>
<accession>A0ABN8HXQ8</accession>
<feature type="compositionally biased region" description="Polar residues" evidence="1">
    <location>
        <begin position="62"/>
        <end position="72"/>
    </location>
</feature>
<protein>
    <submittedName>
        <fullName evidence="2">Uncharacterized protein</fullName>
    </submittedName>
</protein>
<evidence type="ECO:0000313" key="3">
    <source>
        <dbReference type="Proteomes" id="UP000837857"/>
    </source>
</evidence>
<proteinExistence type="predicted"/>
<sequence length="85" mass="8923">MERASRVQLQQHTNGAQSSVDRGLESGAPGLGGARGSRQVGPRQLGSRQVGPRQVGPRPEATRSTNLGTNMTKARYKTGDPGSLP</sequence>
<reference evidence="2" key="1">
    <citation type="submission" date="2022-03" db="EMBL/GenBank/DDBJ databases">
        <authorList>
            <person name="Martin H S."/>
        </authorList>
    </citation>
    <scope>NUCLEOTIDE SEQUENCE</scope>
</reference>
<feature type="compositionally biased region" description="Polar residues" evidence="1">
    <location>
        <begin position="7"/>
        <end position="20"/>
    </location>
</feature>
<feature type="non-terminal residue" evidence="2">
    <location>
        <position position="85"/>
    </location>
</feature>
<dbReference type="EMBL" id="OW152825">
    <property type="protein sequence ID" value="CAH2041309.1"/>
    <property type="molecule type" value="Genomic_DNA"/>
</dbReference>
<organism evidence="2 3">
    <name type="scientific">Iphiclides podalirius</name>
    <name type="common">scarce swallowtail</name>
    <dbReference type="NCBI Taxonomy" id="110791"/>
    <lineage>
        <taxon>Eukaryota</taxon>
        <taxon>Metazoa</taxon>
        <taxon>Ecdysozoa</taxon>
        <taxon>Arthropoda</taxon>
        <taxon>Hexapoda</taxon>
        <taxon>Insecta</taxon>
        <taxon>Pterygota</taxon>
        <taxon>Neoptera</taxon>
        <taxon>Endopterygota</taxon>
        <taxon>Lepidoptera</taxon>
        <taxon>Glossata</taxon>
        <taxon>Ditrysia</taxon>
        <taxon>Papilionoidea</taxon>
        <taxon>Papilionidae</taxon>
        <taxon>Papilioninae</taxon>
        <taxon>Iphiclides</taxon>
    </lineage>
</organism>
<dbReference type="Proteomes" id="UP000837857">
    <property type="component" value="Chromosome 13"/>
</dbReference>
<evidence type="ECO:0000313" key="2">
    <source>
        <dbReference type="EMBL" id="CAH2041309.1"/>
    </source>
</evidence>
<evidence type="ECO:0000256" key="1">
    <source>
        <dbReference type="SAM" id="MobiDB-lite"/>
    </source>
</evidence>
<keyword evidence="3" id="KW-1185">Reference proteome</keyword>